<keyword evidence="3" id="KW-1185">Reference proteome</keyword>
<sequence length="684" mass="76257">MRHPYLPSISRFILSLLAVASFARAASAEDPIPVKVCVLAMYEMGEVTGDRPGELQFWVEREDLSNIFDFPMGHTPLRMSDDGLMVALTGGGVTHAATTITALGMDPRFDFSKTYWIIAGIAGADPQDASLGSAIWARWVVDGDLLYELDSREIPEEWPYGMIPLGGYEPNQLDTGWTVDNIAFQLNEGLVNWAYSLTKDIPLEDSPAMQEFRAQFKGYPNALKPPRVMMGDSLSSSTYFHGERLNHWANDWMKLHTEGKAEFVTTNMEDSGTLTALRRLADSGFVNYDRILVLRTASNFSMQPPGKDATWSATASYPDNGRPALEAAYKIGSAVAHELIDNWTQFGRRTPAAEAPKIKIKTVVVTMFEIGEDTGDRPAEFQYWVERYPLDTQIPFPQGYRDLRYNAEDGVLGIVTGIGTFRSASSIMALGMDPRFDLTDAYWLVAGIAGVDPNDMSLGSAAWAEWLIDGDLSHEIDPREIPEDWKYGYMPLRSAEYPWGPIPENDEGVRYRLNTKLVDWAYQLTKDVPIKDTKDMKAMREKYKGYPKAQKPPSVIKGDQLAAMTFWHGKMMNDWANEWVEYWTEGEGNFVTSAMEETGTMQSLTFLANAGKVDTDRVLVLRTASNFSMPPPGVTAAENLAGEKKGGYSAFIPSLEAAYDVGSTVVRELVENWDSYQDELPGSE</sequence>
<feature type="signal peptide" evidence="1">
    <location>
        <begin position="1"/>
        <end position="25"/>
    </location>
</feature>
<dbReference type="PANTHER" id="PTHR38643:SF1">
    <property type="entry name" value="PURINE NUCLEOSIDE PERMEASE C285.05-RELATED"/>
    <property type="match status" value="1"/>
</dbReference>
<dbReference type="GO" id="GO:0003824">
    <property type="term" value="F:catalytic activity"/>
    <property type="evidence" value="ECO:0007669"/>
    <property type="project" value="InterPro"/>
</dbReference>
<dbReference type="InterPro" id="IPR009486">
    <property type="entry name" value="Pur_nuclsid_perm"/>
</dbReference>
<dbReference type="AlphaFoldDB" id="A0A7X1B6T5"/>
<dbReference type="RefSeq" id="WP_185659309.1">
    <property type="nucleotide sequence ID" value="NZ_CAWPOO010000006.1"/>
</dbReference>
<protein>
    <submittedName>
        <fullName evidence="2">Purine nucleoside permease</fullName>
    </submittedName>
</protein>
<reference evidence="2 3" key="1">
    <citation type="submission" date="2020-07" db="EMBL/GenBank/DDBJ databases">
        <authorList>
            <person name="Feng X."/>
        </authorList>
    </citation>
    <scope>NUCLEOTIDE SEQUENCE [LARGE SCALE GENOMIC DNA]</scope>
    <source>
        <strain evidence="2 3">JCM23202</strain>
    </source>
</reference>
<comment type="caution">
    <text evidence="2">The sequence shown here is derived from an EMBL/GenBank/DDBJ whole genome shotgun (WGS) entry which is preliminary data.</text>
</comment>
<dbReference type="Pfam" id="PF06516">
    <property type="entry name" value="NUP"/>
    <property type="match status" value="2"/>
</dbReference>
<dbReference type="Gene3D" id="3.40.50.1580">
    <property type="entry name" value="Nucleoside phosphorylase domain"/>
    <property type="match status" value="1"/>
</dbReference>
<dbReference type="InterPro" id="IPR035994">
    <property type="entry name" value="Nucleoside_phosphorylase_sf"/>
</dbReference>
<gene>
    <name evidence="2" type="ORF">H5P27_05180</name>
</gene>
<evidence type="ECO:0000256" key="1">
    <source>
        <dbReference type="SAM" id="SignalP"/>
    </source>
</evidence>
<dbReference type="Proteomes" id="UP000526501">
    <property type="component" value="Unassembled WGS sequence"/>
</dbReference>
<keyword evidence="1" id="KW-0732">Signal</keyword>
<name>A0A7X1B6T5_9BACT</name>
<accession>A0A7X1B6T5</accession>
<evidence type="ECO:0000313" key="3">
    <source>
        <dbReference type="Proteomes" id="UP000526501"/>
    </source>
</evidence>
<proteinExistence type="predicted"/>
<organism evidence="2 3">
    <name type="scientific">Pelagicoccus albus</name>
    <dbReference type="NCBI Taxonomy" id="415222"/>
    <lineage>
        <taxon>Bacteria</taxon>
        <taxon>Pseudomonadati</taxon>
        <taxon>Verrucomicrobiota</taxon>
        <taxon>Opitutia</taxon>
        <taxon>Puniceicoccales</taxon>
        <taxon>Pelagicoccaceae</taxon>
        <taxon>Pelagicoccus</taxon>
    </lineage>
</organism>
<evidence type="ECO:0000313" key="2">
    <source>
        <dbReference type="EMBL" id="MBC2605430.1"/>
    </source>
</evidence>
<feature type="chain" id="PRO_5031301942" evidence="1">
    <location>
        <begin position="26"/>
        <end position="684"/>
    </location>
</feature>
<dbReference type="GO" id="GO:0009116">
    <property type="term" value="P:nucleoside metabolic process"/>
    <property type="evidence" value="ECO:0007669"/>
    <property type="project" value="InterPro"/>
</dbReference>
<dbReference type="EMBL" id="JACHVC010000006">
    <property type="protein sequence ID" value="MBC2605430.1"/>
    <property type="molecule type" value="Genomic_DNA"/>
</dbReference>
<dbReference type="GO" id="GO:0055085">
    <property type="term" value="P:transmembrane transport"/>
    <property type="evidence" value="ECO:0007669"/>
    <property type="project" value="InterPro"/>
</dbReference>
<dbReference type="PANTHER" id="PTHR38643">
    <property type="entry name" value="PURINE NUCLEOSIDE PERMEASE C285.05-RELATED"/>
    <property type="match status" value="1"/>
</dbReference>